<dbReference type="PANTHER" id="PTHR13325">
    <property type="entry name" value="PROTEASE M50 MEMBRANE-BOUND TRANSCRIPTION FACTOR SITE 2 PROTEASE"/>
    <property type="match status" value="1"/>
</dbReference>
<feature type="transmembrane region" description="Helical" evidence="2">
    <location>
        <begin position="154"/>
        <end position="177"/>
    </location>
</feature>
<protein>
    <submittedName>
        <fullName evidence="3">Peptidase, M50 family</fullName>
    </submittedName>
</protein>
<dbReference type="Gene3D" id="1.10.10.1150">
    <property type="entry name" value="Coenzyme PQQ synthesis protein D (PqqD)"/>
    <property type="match status" value="1"/>
</dbReference>
<dbReference type="GO" id="GO:0016020">
    <property type="term" value="C:membrane"/>
    <property type="evidence" value="ECO:0007669"/>
    <property type="project" value="InterPro"/>
</dbReference>
<dbReference type="Proteomes" id="UP000001887">
    <property type="component" value="Chromosome"/>
</dbReference>
<gene>
    <name evidence="3" type="ordered locus">Psta_0857</name>
</gene>
<reference evidence="3 4" key="1">
    <citation type="journal article" date="2009" name="Stand. Genomic Sci.">
        <title>Complete genome sequence of Pirellula staleyi type strain (ATCC 27377).</title>
        <authorList>
            <person name="Clum A."/>
            <person name="Tindall B.J."/>
            <person name="Sikorski J."/>
            <person name="Ivanova N."/>
            <person name="Mavrommatis K."/>
            <person name="Lucas S."/>
            <person name="Glavina del Rio T."/>
            <person name="Nolan M."/>
            <person name="Chen F."/>
            <person name="Tice H."/>
            <person name="Pitluck S."/>
            <person name="Cheng J.F."/>
            <person name="Chertkov O."/>
            <person name="Brettin T."/>
            <person name="Han C."/>
            <person name="Detter J.C."/>
            <person name="Kuske C."/>
            <person name="Bruce D."/>
            <person name="Goodwin L."/>
            <person name="Ovchinikova G."/>
            <person name="Pati A."/>
            <person name="Mikhailova N."/>
            <person name="Chen A."/>
            <person name="Palaniappan K."/>
            <person name="Land M."/>
            <person name="Hauser L."/>
            <person name="Chang Y.J."/>
            <person name="Jeffries C.D."/>
            <person name="Chain P."/>
            <person name="Rohde M."/>
            <person name="Goker M."/>
            <person name="Bristow J."/>
            <person name="Eisen J.A."/>
            <person name="Markowitz V."/>
            <person name="Hugenholtz P."/>
            <person name="Kyrpides N.C."/>
            <person name="Klenk H.P."/>
            <person name="Lapidus A."/>
        </authorList>
    </citation>
    <scope>NUCLEOTIDE SEQUENCE [LARGE SCALE GENOMIC DNA]</scope>
    <source>
        <strain evidence="4">ATCC 27377 / DSM 6068 / ICPB 4128</strain>
    </source>
</reference>
<feature type="coiled-coil region" evidence="1">
    <location>
        <begin position="502"/>
        <end position="560"/>
    </location>
</feature>
<dbReference type="Gene3D" id="2.40.50.100">
    <property type="match status" value="1"/>
</dbReference>
<proteinExistence type="predicted"/>
<dbReference type="HOGENOM" id="CLU_019354_0_0_0"/>
<dbReference type="SUPFAM" id="SSF111369">
    <property type="entry name" value="HlyD-like secretion proteins"/>
    <property type="match status" value="1"/>
</dbReference>
<dbReference type="Gene3D" id="2.40.30.170">
    <property type="match status" value="1"/>
</dbReference>
<evidence type="ECO:0000256" key="1">
    <source>
        <dbReference type="SAM" id="Coils"/>
    </source>
</evidence>
<feature type="transmembrane region" description="Helical" evidence="2">
    <location>
        <begin position="286"/>
        <end position="305"/>
    </location>
</feature>
<dbReference type="EMBL" id="CP001848">
    <property type="protein sequence ID" value="ADB15542.1"/>
    <property type="molecule type" value="Genomic_DNA"/>
</dbReference>
<dbReference type="KEGG" id="psl:Psta_0857"/>
<dbReference type="AlphaFoldDB" id="D2R6G4"/>
<evidence type="ECO:0000313" key="4">
    <source>
        <dbReference type="Proteomes" id="UP000001887"/>
    </source>
</evidence>
<feature type="transmembrane region" description="Helical" evidence="2">
    <location>
        <begin position="397"/>
        <end position="415"/>
    </location>
</feature>
<dbReference type="Gene3D" id="1.10.287.470">
    <property type="entry name" value="Helix hairpin bin"/>
    <property type="match status" value="1"/>
</dbReference>
<dbReference type="GO" id="GO:0031293">
    <property type="term" value="P:membrane protein intracellular domain proteolysis"/>
    <property type="evidence" value="ECO:0007669"/>
    <property type="project" value="TreeGrafter"/>
</dbReference>
<keyword evidence="2" id="KW-0472">Membrane</keyword>
<keyword evidence="1" id="KW-0175">Coiled coil</keyword>
<name>D2R6G4_PIRSD</name>
<keyword evidence="2" id="KW-0812">Transmembrane</keyword>
<feature type="transmembrane region" description="Helical" evidence="2">
    <location>
        <begin position="435"/>
        <end position="456"/>
    </location>
</feature>
<feature type="transmembrane region" description="Helical" evidence="2">
    <location>
        <begin position="258"/>
        <end position="280"/>
    </location>
</feature>
<sequence length="745" mass="83918">MVTLADSLVSSTSRPLQLRMRPDLSARRHRYHGTTFWVLKEPVGLSYFRFHEEEYAILCMLDGHHSLDEIKEQFEQQYQPQKITFQDLLQFVGMLHRSGLVISEAPGQGHQLRKRRDEKKWREMLGKLSNVFSMRFRGVDPERFFNWLYPFTGWFFTPAAIIGVLMLAVAALSLVMVNVDVFTQRLPAFHEFFGPRNWIWLGITMASVKVLHEFGHGLSCKHYGGECHELGAMLLVFTPALYCNVSDSWMLPNKYHRAFIGAAGMYVELFLASVATFVWWFSEPGMINHIALSVMFICSVSTIVFNGNPLLRFDGYYILMDLLEIPNLRQKATEITRRFLLYWCLGIEQPENPFLPQGNRWAFALFTVAAVAYRWVVVFSILFFLNKVFEPIGLKPVGQLIALSGFVGLVAQPIMELWKFFRAPGRMNKVKRTRVAITLASVAGAVGLLLFIPLPYSVKAACEVQPRELVQIFASTPGTLLEVLVKPGDKVEAGTVLARLDNPEMEIELLRLKGQRDEAKNALEGLYRLRFTDSTAVDQIEAAEQVLQAAERQYNERLEESKRLTITAPVAGVVIPAPSRPAKAGREEGRLKTWTGTPLSERNVGALFTPTDLLCVIGDTSNLEAVMVIDQSYIDLVRKDQQVSVLLESHTYEAFDSQVEKIAATELKVASAGSSSKGGGRLDTYTDALGMARPLHTSYQATAPLGNSLGNVQVGQQGQARIYTGWQPLGKRLYRFLAKTFHFEL</sequence>
<dbReference type="InterPro" id="IPR001193">
    <property type="entry name" value="MBTPS2"/>
</dbReference>
<dbReference type="InterPro" id="IPR041881">
    <property type="entry name" value="PqqD_sf"/>
</dbReference>
<evidence type="ECO:0000313" key="3">
    <source>
        <dbReference type="EMBL" id="ADB15542.1"/>
    </source>
</evidence>
<dbReference type="PANTHER" id="PTHR13325:SF3">
    <property type="entry name" value="MEMBRANE-BOUND TRANSCRIPTION FACTOR SITE-2 PROTEASE"/>
    <property type="match status" value="1"/>
</dbReference>
<dbReference type="eggNOG" id="COG0845">
    <property type="taxonomic scope" value="Bacteria"/>
</dbReference>
<keyword evidence="4" id="KW-1185">Reference proteome</keyword>
<dbReference type="GO" id="GO:0005737">
    <property type="term" value="C:cytoplasm"/>
    <property type="evidence" value="ECO:0007669"/>
    <property type="project" value="TreeGrafter"/>
</dbReference>
<feature type="transmembrane region" description="Helical" evidence="2">
    <location>
        <begin position="361"/>
        <end position="385"/>
    </location>
</feature>
<organism evidence="3 4">
    <name type="scientific">Pirellula staleyi (strain ATCC 27377 / DSM 6068 / ICPB 4128)</name>
    <name type="common">Pirella staleyi</name>
    <dbReference type="NCBI Taxonomy" id="530564"/>
    <lineage>
        <taxon>Bacteria</taxon>
        <taxon>Pseudomonadati</taxon>
        <taxon>Planctomycetota</taxon>
        <taxon>Planctomycetia</taxon>
        <taxon>Pirellulales</taxon>
        <taxon>Pirellulaceae</taxon>
        <taxon>Pirellula</taxon>
    </lineage>
</organism>
<dbReference type="GO" id="GO:0004222">
    <property type="term" value="F:metalloendopeptidase activity"/>
    <property type="evidence" value="ECO:0007669"/>
    <property type="project" value="InterPro"/>
</dbReference>
<keyword evidence="2" id="KW-1133">Transmembrane helix</keyword>
<dbReference type="eggNOG" id="COG1994">
    <property type="taxonomic scope" value="Bacteria"/>
</dbReference>
<evidence type="ECO:0000256" key="2">
    <source>
        <dbReference type="SAM" id="Phobius"/>
    </source>
</evidence>
<dbReference type="STRING" id="530564.Psta_0857"/>
<accession>D2R6G4</accession>